<name>A0A0E0AZX8_9ORYZ</name>
<accession>A0A0E0AZX8</accession>
<keyword evidence="4" id="KW-1185">Reference proteome</keyword>
<organism evidence="3">
    <name type="scientific">Oryza glumipatula</name>
    <dbReference type="NCBI Taxonomy" id="40148"/>
    <lineage>
        <taxon>Eukaryota</taxon>
        <taxon>Viridiplantae</taxon>
        <taxon>Streptophyta</taxon>
        <taxon>Embryophyta</taxon>
        <taxon>Tracheophyta</taxon>
        <taxon>Spermatophyta</taxon>
        <taxon>Magnoliopsida</taxon>
        <taxon>Liliopsida</taxon>
        <taxon>Poales</taxon>
        <taxon>Poaceae</taxon>
        <taxon>BOP clade</taxon>
        <taxon>Oryzoideae</taxon>
        <taxon>Oryzeae</taxon>
        <taxon>Oryzinae</taxon>
        <taxon>Oryza</taxon>
    </lineage>
</organism>
<proteinExistence type="predicted"/>
<dbReference type="Proteomes" id="UP000026961">
    <property type="component" value="Chromosome 9"/>
</dbReference>
<evidence type="ECO:0000256" key="1">
    <source>
        <dbReference type="SAM" id="MobiDB-lite"/>
    </source>
</evidence>
<protein>
    <recommendedName>
        <fullName evidence="5">DUF3778 domain-containing protein</fullName>
    </recommendedName>
</protein>
<feature type="signal peptide" evidence="2">
    <location>
        <begin position="1"/>
        <end position="16"/>
    </location>
</feature>
<evidence type="ECO:0008006" key="5">
    <source>
        <dbReference type="Google" id="ProtNLM"/>
    </source>
</evidence>
<dbReference type="EnsemblPlants" id="OGLUM09G02140.1">
    <property type="protein sequence ID" value="OGLUM09G02140.1"/>
    <property type="gene ID" value="OGLUM09G02140"/>
</dbReference>
<feature type="chain" id="PRO_5002354505" description="DUF3778 domain-containing protein" evidence="2">
    <location>
        <begin position="17"/>
        <end position="186"/>
    </location>
</feature>
<dbReference type="AlphaFoldDB" id="A0A0E0AZX8"/>
<feature type="region of interest" description="Disordered" evidence="1">
    <location>
        <begin position="23"/>
        <end position="52"/>
    </location>
</feature>
<keyword evidence="2" id="KW-0732">Signal</keyword>
<evidence type="ECO:0000256" key="2">
    <source>
        <dbReference type="SAM" id="SignalP"/>
    </source>
</evidence>
<sequence length="186" mass="20105">MVHACAVCLGRMTVSALLLSSPVQRRSPAPPQVPSRRGGCDTPHPHTPPPRGTVGCTFVADIHPIAGSRRASPESSSDSCVSVVGGEQRYQRHLKHRGWQDSERRLRIWWSDGSFSLLPKAVAKDVSKLLLASCAAAAMLDPGLPILIPNATATQSCSTLVGWRASRLHYNIRPSKMDPAGRNNKE</sequence>
<reference evidence="3" key="1">
    <citation type="submission" date="2015-04" db="UniProtKB">
        <authorList>
            <consortium name="EnsemblPlants"/>
        </authorList>
    </citation>
    <scope>IDENTIFICATION</scope>
</reference>
<evidence type="ECO:0000313" key="3">
    <source>
        <dbReference type="EnsemblPlants" id="OGLUM09G02140.1"/>
    </source>
</evidence>
<evidence type="ECO:0000313" key="4">
    <source>
        <dbReference type="Proteomes" id="UP000026961"/>
    </source>
</evidence>
<dbReference type="Gramene" id="OGLUM09G02140.1">
    <property type="protein sequence ID" value="OGLUM09G02140.1"/>
    <property type="gene ID" value="OGLUM09G02140"/>
</dbReference>
<reference evidence="3" key="2">
    <citation type="submission" date="2018-05" db="EMBL/GenBank/DDBJ databases">
        <title>OgluRS3 (Oryza glumaepatula Reference Sequence Version 3).</title>
        <authorList>
            <person name="Zhang J."/>
            <person name="Kudrna D."/>
            <person name="Lee S."/>
            <person name="Talag J."/>
            <person name="Welchert J."/>
            <person name="Wing R.A."/>
        </authorList>
    </citation>
    <scope>NUCLEOTIDE SEQUENCE [LARGE SCALE GENOMIC DNA]</scope>
</reference>